<keyword evidence="3" id="KW-1185">Reference proteome</keyword>
<dbReference type="RefSeq" id="WP_275820320.1">
    <property type="nucleotide sequence ID" value="NZ_JARHUD010000002.1"/>
</dbReference>
<sequence length="149" mass="16963">MLRLGTVLLLLCFALPFAASAVEWEVDRLEIESSDGNRHVFNIELAVTPEQRAQGLMHRESLAEDWGMLFLHRRDQVLSMWMRNTLIPLDMLFIDRRGRIVRIAERTTPMSERAITSGRPARAVLEVPGGTVERLGISKGDRVIYSAFE</sequence>
<dbReference type="Pfam" id="PF02643">
    <property type="entry name" value="DUF192"/>
    <property type="match status" value="1"/>
</dbReference>
<comment type="caution">
    <text evidence="2">The sequence shown here is derived from an EMBL/GenBank/DDBJ whole genome shotgun (WGS) entry which is preliminary data.</text>
</comment>
<dbReference type="InterPro" id="IPR003795">
    <property type="entry name" value="DUF192"/>
</dbReference>
<gene>
    <name evidence="2" type="ORF">P2G67_04140</name>
</gene>
<accession>A0ABT5YJP1</accession>
<protein>
    <submittedName>
        <fullName evidence="2">DUF192 domain-containing protein</fullName>
    </submittedName>
</protein>
<dbReference type="PANTHER" id="PTHR37953">
    <property type="entry name" value="UPF0127 PROTEIN MJ1496"/>
    <property type="match status" value="1"/>
</dbReference>
<proteinExistence type="predicted"/>
<dbReference type="PANTHER" id="PTHR37953:SF1">
    <property type="entry name" value="UPF0127 PROTEIN MJ1496"/>
    <property type="match status" value="1"/>
</dbReference>
<feature type="chain" id="PRO_5045368802" evidence="1">
    <location>
        <begin position="22"/>
        <end position="149"/>
    </location>
</feature>
<reference evidence="2 3" key="1">
    <citation type="submission" date="2023-03" db="EMBL/GenBank/DDBJ databases">
        <title>Fodinicurvata sp. CAU 1616 isolated from sea sendiment.</title>
        <authorList>
            <person name="Kim W."/>
        </authorList>
    </citation>
    <scope>NUCLEOTIDE SEQUENCE [LARGE SCALE GENOMIC DNA]</scope>
    <source>
        <strain evidence="2 3">CAU 1616</strain>
    </source>
</reference>
<evidence type="ECO:0000313" key="2">
    <source>
        <dbReference type="EMBL" id="MDF2095161.1"/>
    </source>
</evidence>
<dbReference type="Proteomes" id="UP001215503">
    <property type="component" value="Unassembled WGS sequence"/>
</dbReference>
<name>A0ABT5YJP1_9PROT</name>
<evidence type="ECO:0000256" key="1">
    <source>
        <dbReference type="SAM" id="SignalP"/>
    </source>
</evidence>
<dbReference type="EMBL" id="JARHUD010000002">
    <property type="protein sequence ID" value="MDF2095161.1"/>
    <property type="molecule type" value="Genomic_DNA"/>
</dbReference>
<dbReference type="InterPro" id="IPR038695">
    <property type="entry name" value="Saro_0823-like_sf"/>
</dbReference>
<evidence type="ECO:0000313" key="3">
    <source>
        <dbReference type="Proteomes" id="UP001215503"/>
    </source>
</evidence>
<dbReference type="Gene3D" id="2.60.120.1140">
    <property type="entry name" value="Protein of unknown function DUF192"/>
    <property type="match status" value="1"/>
</dbReference>
<keyword evidence="1" id="KW-0732">Signal</keyword>
<organism evidence="2 3">
    <name type="scientific">Aquibaculum arenosum</name>
    <dbReference type="NCBI Taxonomy" id="3032591"/>
    <lineage>
        <taxon>Bacteria</taxon>
        <taxon>Pseudomonadati</taxon>
        <taxon>Pseudomonadota</taxon>
        <taxon>Alphaproteobacteria</taxon>
        <taxon>Rhodospirillales</taxon>
        <taxon>Rhodovibrionaceae</taxon>
        <taxon>Aquibaculum</taxon>
    </lineage>
</organism>
<feature type="signal peptide" evidence="1">
    <location>
        <begin position="1"/>
        <end position="21"/>
    </location>
</feature>